<feature type="region of interest" description="Disordered" evidence="1">
    <location>
        <begin position="166"/>
        <end position="191"/>
    </location>
</feature>
<feature type="compositionally biased region" description="Low complexity" evidence="1">
    <location>
        <begin position="136"/>
        <end position="145"/>
    </location>
</feature>
<dbReference type="AlphaFoldDB" id="A0A8T0TSZ1"/>
<dbReference type="PANTHER" id="PTHR33070">
    <property type="entry name" value="OS06G0725500 PROTEIN"/>
    <property type="match status" value="1"/>
</dbReference>
<dbReference type="Proteomes" id="UP000823388">
    <property type="component" value="Chromosome 4K"/>
</dbReference>
<dbReference type="PANTHER" id="PTHR33070:SF76">
    <property type="entry name" value="DUF241 DOMAIN PROTEIN"/>
    <property type="match status" value="1"/>
</dbReference>
<reference evidence="2" key="1">
    <citation type="submission" date="2020-05" db="EMBL/GenBank/DDBJ databases">
        <title>WGS assembly of Panicum virgatum.</title>
        <authorList>
            <person name="Lovell J.T."/>
            <person name="Jenkins J."/>
            <person name="Shu S."/>
            <person name="Juenger T.E."/>
            <person name="Schmutz J."/>
        </authorList>
    </citation>
    <scope>NUCLEOTIDE SEQUENCE</scope>
    <source>
        <strain evidence="2">AP13</strain>
    </source>
</reference>
<evidence type="ECO:0000256" key="1">
    <source>
        <dbReference type="SAM" id="MobiDB-lite"/>
    </source>
</evidence>
<evidence type="ECO:0000313" key="3">
    <source>
        <dbReference type="Proteomes" id="UP000823388"/>
    </source>
</evidence>
<gene>
    <name evidence="2" type="ORF">PVAP13_4KG145800</name>
</gene>
<dbReference type="GO" id="GO:0048364">
    <property type="term" value="P:root development"/>
    <property type="evidence" value="ECO:0007669"/>
    <property type="project" value="InterPro"/>
</dbReference>
<feature type="region of interest" description="Disordered" evidence="1">
    <location>
        <begin position="125"/>
        <end position="151"/>
    </location>
</feature>
<dbReference type="GO" id="GO:0048367">
    <property type="term" value="P:shoot system development"/>
    <property type="evidence" value="ECO:0007669"/>
    <property type="project" value="InterPro"/>
</dbReference>
<proteinExistence type="predicted"/>
<dbReference type="Pfam" id="PF03087">
    <property type="entry name" value="BPS1"/>
    <property type="match status" value="1"/>
</dbReference>
<feature type="compositionally biased region" description="Basic residues" evidence="1">
    <location>
        <begin position="166"/>
        <end position="176"/>
    </location>
</feature>
<evidence type="ECO:0000313" key="2">
    <source>
        <dbReference type="EMBL" id="KAG2611904.1"/>
    </source>
</evidence>
<dbReference type="EMBL" id="CM029043">
    <property type="protein sequence ID" value="KAG2611904.1"/>
    <property type="molecule type" value="Genomic_DNA"/>
</dbReference>
<comment type="caution">
    <text evidence="2">The sequence shown here is derived from an EMBL/GenBank/DDBJ whole genome shotgun (WGS) entry which is preliminary data.</text>
</comment>
<keyword evidence="3" id="KW-1185">Reference proteome</keyword>
<name>A0A8T0TSZ1_PANVG</name>
<dbReference type="InterPro" id="IPR004320">
    <property type="entry name" value="BPS1_pln"/>
</dbReference>
<organism evidence="2 3">
    <name type="scientific">Panicum virgatum</name>
    <name type="common">Blackwell switchgrass</name>
    <dbReference type="NCBI Taxonomy" id="38727"/>
    <lineage>
        <taxon>Eukaryota</taxon>
        <taxon>Viridiplantae</taxon>
        <taxon>Streptophyta</taxon>
        <taxon>Embryophyta</taxon>
        <taxon>Tracheophyta</taxon>
        <taxon>Spermatophyta</taxon>
        <taxon>Magnoliopsida</taxon>
        <taxon>Liliopsida</taxon>
        <taxon>Poales</taxon>
        <taxon>Poaceae</taxon>
        <taxon>PACMAD clade</taxon>
        <taxon>Panicoideae</taxon>
        <taxon>Panicodae</taxon>
        <taxon>Paniceae</taxon>
        <taxon>Panicinae</taxon>
        <taxon>Panicum</taxon>
        <taxon>Panicum sect. Hiantes</taxon>
    </lineage>
</organism>
<sequence length="290" mass="31512">MAATHLRSISLPTRPHSLVLKVEQDLQRLKACASNASSPPFPSSSSPPPAQAAICAWLSDLSDLYEYVEELVRLPTNWDALRLPRHRALVERELEASVTLLDLSGVARDALTAAKDHARDLRSALRRRRHHRRRPAAASSPAELPRAADHREAVGGKLEAALRKASRAIKRQRNGRRAAAASESHGGDGSSCEVRELGASLLQSSMEALLRQAAIVVGPSSTAGKWSLESRALTSYSNSSRNMSMAACEEGQENQLQTLEACIEGVEDGLQSLFRSLIRSRVCLLNCISL</sequence>
<protein>
    <submittedName>
        <fullName evidence="2">Uncharacterized protein</fullName>
    </submittedName>
</protein>
<feature type="compositionally biased region" description="Basic residues" evidence="1">
    <location>
        <begin position="125"/>
        <end position="135"/>
    </location>
</feature>
<accession>A0A8T0TSZ1</accession>